<feature type="domain" description="Zorya protein ZorC EH" evidence="1">
    <location>
        <begin position="32"/>
        <end position="429"/>
    </location>
</feature>
<dbReference type="SUPFAM" id="SSF53335">
    <property type="entry name" value="S-adenosyl-L-methionine-dependent methyltransferases"/>
    <property type="match status" value="1"/>
</dbReference>
<name>A0A348G321_9HYPH</name>
<evidence type="ECO:0000259" key="1">
    <source>
        <dbReference type="Pfam" id="PF15611"/>
    </source>
</evidence>
<accession>A0A348G321</accession>
<evidence type="ECO:0000313" key="2">
    <source>
        <dbReference type="EMBL" id="BBF93954.1"/>
    </source>
</evidence>
<dbReference type="KEGG" id="blag:BLTE_26390"/>
<sequence>MAESSTLTPTREVLGRLAAAVKVLRATKLPEAEASAQALVDLGAAGRAPKPPEKSMLDQARSSILAAAQSRAYTQVPAKYLREAPWLLWAVKQPLAGLPGLLDAVVALAMRHGSVRRKLIQAWLLGFDANAPMIEAAGHAIRRLLAETPDARLDAWRNVDRALNLFDARFGPRRVADAILTAQRSVAAILQEVGLDDPVQAGGGYARAVQGEVLMQFATTLPKAHPDEIVARCLAFLAPGGRLRFEEPGAQGAVARGLLAPWLRGGSPPSDATRAEIQAFLLRALGDPRLRPQHWREAGDEATALMRRWLARASLKLFFDLIDDYALDDHWRYREAFWAACLNKGLIEDAWLALGKRVFASARALKDLNGAYARLEGASGDQSVLLMRIGSYVFCDWSHNGKLRAWQADWKNAPHLGARSYSRDDLTGKGLPFPPNAQFGSRGAPDGDGLSHIGSKRSYWQGSAAELIARRTGVRLSPTDWMPR</sequence>
<dbReference type="EMBL" id="AP018907">
    <property type="protein sequence ID" value="BBF93954.1"/>
    <property type="molecule type" value="Genomic_DNA"/>
</dbReference>
<evidence type="ECO:0000313" key="3">
    <source>
        <dbReference type="Proteomes" id="UP000266934"/>
    </source>
</evidence>
<dbReference type="Pfam" id="PF15611">
    <property type="entry name" value="EH_Signature"/>
    <property type="match status" value="1"/>
</dbReference>
<dbReference type="RefSeq" id="WP_126401116.1">
    <property type="nucleotide sequence ID" value="NZ_AP018907.1"/>
</dbReference>
<reference evidence="2 3" key="1">
    <citation type="submission" date="2018-08" db="EMBL/GenBank/DDBJ databases">
        <title>Complete genome sequencing of Blastochloris tepida GI.</title>
        <authorList>
            <person name="Tsukatani Y."/>
            <person name="Mori H."/>
        </authorList>
    </citation>
    <scope>NUCLEOTIDE SEQUENCE [LARGE SCALE GENOMIC DNA]</scope>
    <source>
        <strain evidence="2 3">GI</strain>
    </source>
</reference>
<keyword evidence="3" id="KW-1185">Reference proteome</keyword>
<proteinExistence type="predicted"/>
<dbReference type="InterPro" id="IPR029063">
    <property type="entry name" value="SAM-dependent_MTases_sf"/>
</dbReference>
<dbReference type="InterPro" id="IPR028943">
    <property type="entry name" value="ZorC_EH_Signature_dom"/>
</dbReference>
<dbReference type="OrthoDB" id="3035290at2"/>
<dbReference type="Proteomes" id="UP000266934">
    <property type="component" value="Chromosome"/>
</dbReference>
<organism evidence="2 3">
    <name type="scientific">Blastochloris tepida</name>
    <dbReference type="NCBI Taxonomy" id="2233851"/>
    <lineage>
        <taxon>Bacteria</taxon>
        <taxon>Pseudomonadati</taxon>
        <taxon>Pseudomonadota</taxon>
        <taxon>Alphaproteobacteria</taxon>
        <taxon>Hyphomicrobiales</taxon>
        <taxon>Blastochloridaceae</taxon>
        <taxon>Blastochloris</taxon>
    </lineage>
</organism>
<gene>
    <name evidence="2" type="ORF">BLTE_26390</name>
</gene>
<dbReference type="AlphaFoldDB" id="A0A348G321"/>
<protein>
    <recommendedName>
        <fullName evidence="1">Zorya protein ZorC EH domain-containing protein</fullName>
    </recommendedName>
</protein>